<keyword evidence="4" id="KW-0808">Transferase</keyword>
<dbReference type="STRING" id="1499688.BN000_01754"/>
<dbReference type="RefSeq" id="WP_090633409.1">
    <property type="nucleotide sequence ID" value="NZ_CVRB01000002.1"/>
</dbReference>
<dbReference type="GO" id="GO:0006355">
    <property type="term" value="P:regulation of DNA-templated transcription"/>
    <property type="evidence" value="ECO:0007669"/>
    <property type="project" value="InterPro"/>
</dbReference>
<keyword evidence="7" id="KW-0067">ATP-binding</keyword>
<comment type="catalytic activity">
    <reaction evidence="1">
        <text>ATP + protein L-histidine = ADP + protein N-phospho-L-histidine.</text>
        <dbReference type="EC" id="2.7.13.3"/>
    </reaction>
</comment>
<keyword evidence="8" id="KW-0749">Sporulation</keyword>
<dbReference type="InterPro" id="IPR000700">
    <property type="entry name" value="PAS-assoc_C"/>
</dbReference>
<keyword evidence="14" id="KW-1185">Reference proteome</keyword>
<dbReference type="InterPro" id="IPR003661">
    <property type="entry name" value="HisK_dim/P_dom"/>
</dbReference>
<evidence type="ECO:0000256" key="6">
    <source>
        <dbReference type="ARBA" id="ARBA00022777"/>
    </source>
</evidence>
<dbReference type="SMART" id="SM00091">
    <property type="entry name" value="PAS"/>
    <property type="match status" value="3"/>
</dbReference>
<dbReference type="InterPro" id="IPR035965">
    <property type="entry name" value="PAS-like_dom_sf"/>
</dbReference>
<dbReference type="FunFam" id="1.10.287.130:FF:000040">
    <property type="entry name" value="PAS domain-containing sensor histidine kinase"/>
    <property type="match status" value="1"/>
</dbReference>
<keyword evidence="5" id="KW-0547">Nucleotide-binding</keyword>
<evidence type="ECO:0000256" key="7">
    <source>
        <dbReference type="ARBA" id="ARBA00022840"/>
    </source>
</evidence>
<dbReference type="InterPro" id="IPR000014">
    <property type="entry name" value="PAS"/>
</dbReference>
<gene>
    <name evidence="13" type="ORF">BN000_01754</name>
</gene>
<evidence type="ECO:0000256" key="5">
    <source>
        <dbReference type="ARBA" id="ARBA00022741"/>
    </source>
</evidence>
<dbReference type="InterPro" id="IPR052162">
    <property type="entry name" value="Sensor_kinase/Photoreceptor"/>
</dbReference>
<dbReference type="InterPro" id="IPR036097">
    <property type="entry name" value="HisK_dim/P_sf"/>
</dbReference>
<dbReference type="OrthoDB" id="9815750at2"/>
<dbReference type="InterPro" id="IPR036890">
    <property type="entry name" value="HATPase_C_sf"/>
</dbReference>
<dbReference type="PROSITE" id="PS50109">
    <property type="entry name" value="HIS_KIN"/>
    <property type="match status" value="1"/>
</dbReference>
<dbReference type="InterPro" id="IPR003594">
    <property type="entry name" value="HATPase_dom"/>
</dbReference>
<dbReference type="InterPro" id="IPR013655">
    <property type="entry name" value="PAS_fold_3"/>
</dbReference>
<keyword evidence="6 13" id="KW-0418">Kinase</keyword>
<dbReference type="SMART" id="SM00388">
    <property type="entry name" value="HisKA"/>
    <property type="match status" value="1"/>
</dbReference>
<dbReference type="SUPFAM" id="SSF55874">
    <property type="entry name" value="ATPase domain of HSP90 chaperone/DNA topoisomerase II/histidine kinase"/>
    <property type="match status" value="1"/>
</dbReference>
<dbReference type="Pfam" id="PF00512">
    <property type="entry name" value="HisKA"/>
    <property type="match status" value="1"/>
</dbReference>
<dbReference type="Pfam" id="PF00989">
    <property type="entry name" value="PAS"/>
    <property type="match status" value="1"/>
</dbReference>
<keyword evidence="3" id="KW-0597">Phosphoprotein</keyword>
<name>A0A0U1NVK1_9BACI</name>
<dbReference type="Proteomes" id="UP000199087">
    <property type="component" value="Unassembled WGS sequence"/>
</dbReference>
<feature type="domain" description="Histidine kinase" evidence="10">
    <location>
        <begin position="401"/>
        <end position="606"/>
    </location>
</feature>
<dbReference type="InterPro" id="IPR013767">
    <property type="entry name" value="PAS_fold"/>
</dbReference>
<dbReference type="AlphaFoldDB" id="A0A0U1NVK1"/>
<evidence type="ECO:0000313" key="14">
    <source>
        <dbReference type="Proteomes" id="UP000199087"/>
    </source>
</evidence>
<dbReference type="PROSITE" id="PS50112">
    <property type="entry name" value="PAS"/>
    <property type="match status" value="3"/>
</dbReference>
<protein>
    <recommendedName>
        <fullName evidence="2">histidine kinase</fullName>
        <ecNumber evidence="2">2.7.13.3</ecNumber>
    </recommendedName>
</protein>
<evidence type="ECO:0000259" key="11">
    <source>
        <dbReference type="PROSITE" id="PS50112"/>
    </source>
</evidence>
<feature type="domain" description="PAC" evidence="12">
    <location>
        <begin position="90"/>
        <end position="142"/>
    </location>
</feature>
<evidence type="ECO:0000256" key="4">
    <source>
        <dbReference type="ARBA" id="ARBA00022679"/>
    </source>
</evidence>
<dbReference type="SMART" id="SM00086">
    <property type="entry name" value="PAC"/>
    <property type="match status" value="3"/>
</dbReference>
<dbReference type="Gene3D" id="3.30.450.20">
    <property type="entry name" value="PAS domain"/>
    <property type="match status" value="3"/>
</dbReference>
<dbReference type="NCBIfam" id="TIGR00229">
    <property type="entry name" value="sensory_box"/>
    <property type="match status" value="3"/>
</dbReference>
<dbReference type="GO" id="GO:0000155">
    <property type="term" value="F:phosphorelay sensor kinase activity"/>
    <property type="evidence" value="ECO:0007669"/>
    <property type="project" value="InterPro"/>
</dbReference>
<dbReference type="InterPro" id="IPR005467">
    <property type="entry name" value="His_kinase_dom"/>
</dbReference>
<proteinExistence type="predicted"/>
<evidence type="ECO:0000313" key="13">
    <source>
        <dbReference type="EMBL" id="CRK81838.1"/>
    </source>
</evidence>
<evidence type="ECO:0000256" key="9">
    <source>
        <dbReference type="ARBA" id="ARBA00023012"/>
    </source>
</evidence>
<dbReference type="SUPFAM" id="SSF47384">
    <property type="entry name" value="Homodimeric domain of signal transducing histidine kinase"/>
    <property type="match status" value="1"/>
</dbReference>
<accession>A0A0U1NVK1</accession>
<keyword evidence="9" id="KW-0902">Two-component regulatory system</keyword>
<dbReference type="CDD" id="cd00130">
    <property type="entry name" value="PAS"/>
    <property type="match status" value="3"/>
</dbReference>
<feature type="domain" description="PAS" evidence="11">
    <location>
        <begin position="269"/>
        <end position="305"/>
    </location>
</feature>
<evidence type="ECO:0000256" key="3">
    <source>
        <dbReference type="ARBA" id="ARBA00022553"/>
    </source>
</evidence>
<dbReference type="Gene3D" id="1.10.287.130">
    <property type="match status" value="1"/>
</dbReference>
<reference evidence="14" key="1">
    <citation type="submission" date="2015-05" db="EMBL/GenBank/DDBJ databases">
        <authorList>
            <person name="Urmite Genomes"/>
        </authorList>
    </citation>
    <scope>NUCLEOTIDE SEQUENCE [LARGE SCALE GENOMIC DNA]</scope>
    <source>
        <strain evidence="14">LF1</strain>
    </source>
</reference>
<dbReference type="SMART" id="SM00387">
    <property type="entry name" value="HATPase_c"/>
    <property type="match status" value="1"/>
</dbReference>
<sequence length="611" mass="69911">MEIDTLRTNQSKEHIHMKELLKSLVETTTNAISIRDMHGNILLVNSAFEKIYGWTYEDLLNDPYCLVPENLINETKEIFHPIKSFGKKISGYETVRERKDGTLVQVILTASPIRDTEGNIFGTAVIARDITDRKKAEEALRESEARYRILVENTNDIISTYDSNMKKIFVSPSIELHLGYTQYEYLQAGTFDFIHPDDVKTIVDLRQSITIHKKNVQIEVRLKHKNGSWVYLESRCVPILSENSEIESYLIVSRNITERKQSEKALRKSEEQYRFIAENTADFISVIDKNGDVSYSSPSHLKKLGTDRIYFEKIHPDYASLVCERFSYMLQSKTPIICEYRYKLENGNWIYLESRGIPFFSTDGECQYFFNVTRDITERKQTEDLLRRTEKLSVIGELAASIAHEIRNPLTTIKGFIQLLQPEVSENSAFTDIMLSELDRINFIMGELLVLAKPQNLHVKPILLHSIIDNVEKLLKAEANLKNIEIIKEFGNTSIVINCEENQFKQVFINIIKNSLDATSANGEIRIQTKLLSDNQVLIRFSDNGCGISKELLPRLGEPFYTTKEKGTGLGLLVSNKIIKDHQGSINITSEINKGTVVDITLPISIRASHE</sequence>
<evidence type="ECO:0000256" key="1">
    <source>
        <dbReference type="ARBA" id="ARBA00000085"/>
    </source>
</evidence>
<dbReference type="PANTHER" id="PTHR43304">
    <property type="entry name" value="PHYTOCHROME-LIKE PROTEIN CPH1"/>
    <property type="match status" value="1"/>
</dbReference>
<dbReference type="CDD" id="cd00082">
    <property type="entry name" value="HisKA"/>
    <property type="match status" value="1"/>
</dbReference>
<dbReference type="EC" id="2.7.13.3" evidence="2"/>
<dbReference type="EMBL" id="CVRB01000002">
    <property type="protein sequence ID" value="CRK81838.1"/>
    <property type="molecule type" value="Genomic_DNA"/>
</dbReference>
<feature type="domain" description="PAC" evidence="12">
    <location>
        <begin position="336"/>
        <end position="388"/>
    </location>
</feature>
<dbReference type="PRINTS" id="PR00344">
    <property type="entry name" value="BCTRLSENSOR"/>
</dbReference>
<dbReference type="Pfam" id="PF02518">
    <property type="entry name" value="HATPase_c"/>
    <property type="match status" value="1"/>
</dbReference>
<dbReference type="InterPro" id="IPR001610">
    <property type="entry name" value="PAC"/>
</dbReference>
<dbReference type="InterPro" id="IPR004358">
    <property type="entry name" value="Sig_transdc_His_kin-like_C"/>
</dbReference>
<feature type="domain" description="PAS" evidence="11">
    <location>
        <begin position="143"/>
        <end position="213"/>
    </location>
</feature>
<organism evidence="13 14">
    <name type="scientific">Neobacillus massiliamazoniensis</name>
    <dbReference type="NCBI Taxonomy" id="1499688"/>
    <lineage>
        <taxon>Bacteria</taxon>
        <taxon>Bacillati</taxon>
        <taxon>Bacillota</taxon>
        <taxon>Bacilli</taxon>
        <taxon>Bacillales</taxon>
        <taxon>Bacillaceae</taxon>
        <taxon>Neobacillus</taxon>
    </lineage>
</organism>
<evidence type="ECO:0000256" key="2">
    <source>
        <dbReference type="ARBA" id="ARBA00012438"/>
    </source>
</evidence>
<dbReference type="Gene3D" id="3.30.565.10">
    <property type="entry name" value="Histidine kinase-like ATPase, C-terminal domain"/>
    <property type="match status" value="1"/>
</dbReference>
<dbReference type="Pfam" id="PF08447">
    <property type="entry name" value="PAS_3"/>
    <property type="match status" value="2"/>
</dbReference>
<dbReference type="GO" id="GO:0005524">
    <property type="term" value="F:ATP binding"/>
    <property type="evidence" value="ECO:0007669"/>
    <property type="project" value="UniProtKB-KW"/>
</dbReference>
<dbReference type="GO" id="GO:0030435">
    <property type="term" value="P:sporulation resulting in formation of a cellular spore"/>
    <property type="evidence" value="ECO:0007669"/>
    <property type="project" value="UniProtKB-KW"/>
</dbReference>
<evidence type="ECO:0000256" key="8">
    <source>
        <dbReference type="ARBA" id="ARBA00022969"/>
    </source>
</evidence>
<dbReference type="PANTHER" id="PTHR43304:SF1">
    <property type="entry name" value="PAC DOMAIN-CONTAINING PROTEIN"/>
    <property type="match status" value="1"/>
</dbReference>
<dbReference type="SUPFAM" id="SSF55785">
    <property type="entry name" value="PYP-like sensor domain (PAS domain)"/>
    <property type="match status" value="3"/>
</dbReference>
<feature type="domain" description="PAS" evidence="11">
    <location>
        <begin position="17"/>
        <end position="81"/>
    </location>
</feature>
<evidence type="ECO:0000259" key="10">
    <source>
        <dbReference type="PROSITE" id="PS50109"/>
    </source>
</evidence>
<evidence type="ECO:0000259" key="12">
    <source>
        <dbReference type="PROSITE" id="PS50113"/>
    </source>
</evidence>
<feature type="domain" description="PAC" evidence="12">
    <location>
        <begin position="216"/>
        <end position="268"/>
    </location>
</feature>
<dbReference type="PROSITE" id="PS50113">
    <property type="entry name" value="PAC"/>
    <property type="match status" value="3"/>
</dbReference>